<dbReference type="GO" id="GO:0005886">
    <property type="term" value="C:plasma membrane"/>
    <property type="evidence" value="ECO:0007669"/>
    <property type="project" value="UniProtKB-SubCell"/>
</dbReference>
<proteinExistence type="inferred from homology"/>
<comment type="subcellular location">
    <subcellularLocation>
        <location evidence="8">Cell membrane</location>
        <topology evidence="8">Multi-pass membrane protein</topology>
    </subcellularLocation>
    <subcellularLocation>
        <location evidence="1">Membrane</location>
        <topology evidence="1">Multi-pass membrane protein</topology>
    </subcellularLocation>
</comment>
<dbReference type="InterPro" id="IPR004657">
    <property type="entry name" value="MenA"/>
</dbReference>
<dbReference type="Pfam" id="PF01040">
    <property type="entry name" value="UbiA"/>
    <property type="match status" value="1"/>
</dbReference>
<evidence type="ECO:0000256" key="9">
    <source>
        <dbReference type="NCBIfam" id="TIGR00751"/>
    </source>
</evidence>
<name>A0A395LZU4_9BACT</name>
<evidence type="ECO:0000256" key="2">
    <source>
        <dbReference type="ARBA" id="ARBA00022428"/>
    </source>
</evidence>
<comment type="similarity">
    <text evidence="8">Belongs to the MenA family. Type 1 subfamily.</text>
</comment>
<dbReference type="AlphaFoldDB" id="A0A395LZU4"/>
<dbReference type="GO" id="GO:0042371">
    <property type="term" value="P:vitamin K biosynthetic process"/>
    <property type="evidence" value="ECO:0007669"/>
    <property type="project" value="TreeGrafter"/>
</dbReference>
<evidence type="ECO:0000256" key="4">
    <source>
        <dbReference type="ARBA" id="ARBA00022679"/>
    </source>
</evidence>
<dbReference type="EMBL" id="PHFL01000049">
    <property type="protein sequence ID" value="RFM24045.1"/>
    <property type="molecule type" value="Genomic_DNA"/>
</dbReference>
<feature type="transmembrane region" description="Helical" evidence="8">
    <location>
        <begin position="135"/>
        <end position="153"/>
    </location>
</feature>
<evidence type="ECO:0000256" key="8">
    <source>
        <dbReference type="HAMAP-Rule" id="MF_01937"/>
    </source>
</evidence>
<comment type="caution">
    <text evidence="10">The sequence shown here is derived from an EMBL/GenBank/DDBJ whole genome shotgun (WGS) entry which is preliminary data.</text>
</comment>
<keyword evidence="4 8" id="KW-0808">Transferase</keyword>
<keyword evidence="2 8" id="KW-0474">Menaquinone biosynthesis</keyword>
<comment type="catalytic activity">
    <reaction evidence="8">
        <text>an all-trans-polyprenyl diphosphate + 1,4-dihydroxy-2-naphthoate + H(+) = a 2-demethylmenaquinol + CO2 + diphosphate</text>
        <dbReference type="Rhea" id="RHEA:26478"/>
        <dbReference type="Rhea" id="RHEA-COMP:9563"/>
        <dbReference type="Rhea" id="RHEA-COMP:9564"/>
        <dbReference type="ChEBI" id="CHEBI:11173"/>
        <dbReference type="ChEBI" id="CHEBI:15378"/>
        <dbReference type="ChEBI" id="CHEBI:16526"/>
        <dbReference type="ChEBI" id="CHEBI:33019"/>
        <dbReference type="ChEBI" id="CHEBI:55437"/>
        <dbReference type="ChEBI" id="CHEBI:58914"/>
        <dbReference type="EC" id="2.5.1.74"/>
    </reaction>
</comment>
<dbReference type="GO" id="GO:0046428">
    <property type="term" value="F:1,4-dihydroxy-2-naphthoate polyprenyltransferase activity"/>
    <property type="evidence" value="ECO:0007669"/>
    <property type="project" value="UniProtKB-UniRule"/>
</dbReference>
<evidence type="ECO:0000313" key="10">
    <source>
        <dbReference type="EMBL" id="RFM24045.1"/>
    </source>
</evidence>
<dbReference type="PANTHER" id="PTHR13929">
    <property type="entry name" value="1,4-DIHYDROXY-2-NAPHTHOATE OCTAPRENYLTRANSFERASE"/>
    <property type="match status" value="1"/>
</dbReference>
<feature type="transmembrane region" description="Helical" evidence="8">
    <location>
        <begin position="165"/>
        <end position="182"/>
    </location>
</feature>
<dbReference type="Proteomes" id="UP000266389">
    <property type="component" value="Unassembled WGS sequence"/>
</dbReference>
<dbReference type="InterPro" id="IPR000537">
    <property type="entry name" value="UbiA_prenyltransferase"/>
</dbReference>
<protein>
    <recommendedName>
        <fullName evidence="8 9">1,4-dihydroxy-2-naphthoate octaprenyltransferase</fullName>
        <shortName evidence="8">DHNA-octaprenyltransferase</shortName>
        <ecNumber evidence="8 9">2.5.1.74</ecNumber>
    </recommendedName>
</protein>
<keyword evidence="3 8" id="KW-1003">Cell membrane</keyword>
<evidence type="ECO:0000256" key="7">
    <source>
        <dbReference type="ARBA" id="ARBA00023136"/>
    </source>
</evidence>
<dbReference type="PANTHER" id="PTHR13929:SF0">
    <property type="entry name" value="UBIA PRENYLTRANSFERASE DOMAIN-CONTAINING PROTEIN 1"/>
    <property type="match status" value="1"/>
</dbReference>
<keyword evidence="5 8" id="KW-0812">Transmembrane</keyword>
<reference evidence="10 11" key="1">
    <citation type="journal article" date="2011" name="ISME J.">
        <title>Community ecology of hot spring cyanobacterial mats: predominant populations and their functional potential.</title>
        <authorList>
            <person name="Klatt C.G."/>
            <person name="Wood J.M."/>
            <person name="Rusch D.B."/>
            <person name="Bateson M.M."/>
            <person name="Hamamura N."/>
            <person name="Heidelberg J.F."/>
            <person name="Grossman A.R."/>
            <person name="Bhaya D."/>
            <person name="Cohan F.M."/>
            <person name="Kuhl M."/>
            <person name="Bryant D.A."/>
            <person name="Ward D.M."/>
        </authorList>
    </citation>
    <scope>NUCLEOTIDE SEQUENCE [LARGE SCALE GENOMIC DNA]</scope>
    <source>
        <strain evidence="10">OS</strain>
    </source>
</reference>
<feature type="transmembrane region" description="Helical" evidence="8">
    <location>
        <begin position="55"/>
        <end position="75"/>
    </location>
</feature>
<keyword evidence="6 8" id="KW-1133">Transmembrane helix</keyword>
<dbReference type="UniPathway" id="UPA00079">
    <property type="reaction ID" value="UER00168"/>
</dbReference>
<feature type="transmembrane region" description="Helical" evidence="8">
    <location>
        <begin position="298"/>
        <end position="316"/>
    </location>
</feature>
<comment type="function">
    <text evidence="8">Conversion of 1,4-dihydroxy-2-naphthoate (DHNA) to demethylmenaquinone (DMK).</text>
</comment>
<accession>A0A395LZU4</accession>
<dbReference type="PIRSF" id="PIRSF005355">
    <property type="entry name" value="UBIAD1"/>
    <property type="match status" value="1"/>
</dbReference>
<dbReference type="Gene3D" id="1.20.120.1780">
    <property type="entry name" value="UbiA prenyltransferase"/>
    <property type="match status" value="1"/>
</dbReference>
<dbReference type="NCBIfam" id="TIGR00751">
    <property type="entry name" value="menA"/>
    <property type="match status" value="1"/>
</dbReference>
<dbReference type="InterPro" id="IPR026046">
    <property type="entry name" value="UBIAD1"/>
</dbReference>
<dbReference type="HAMAP" id="MF_01937">
    <property type="entry name" value="MenA_1"/>
    <property type="match status" value="1"/>
</dbReference>
<dbReference type="EC" id="2.5.1.74" evidence="8 9"/>
<evidence type="ECO:0000256" key="1">
    <source>
        <dbReference type="ARBA" id="ARBA00004141"/>
    </source>
</evidence>
<dbReference type="InterPro" id="IPR044878">
    <property type="entry name" value="UbiA_sf"/>
</dbReference>
<comment type="pathway">
    <text evidence="8">Quinol/quinone metabolism; menaquinone biosynthesis; menaquinol from 1,4-dihydroxy-2-naphthoate: step 1/2.</text>
</comment>
<evidence type="ECO:0000256" key="5">
    <source>
        <dbReference type="ARBA" id="ARBA00022692"/>
    </source>
</evidence>
<feature type="transmembrane region" description="Helical" evidence="8">
    <location>
        <begin position="237"/>
        <end position="260"/>
    </location>
</feature>
<dbReference type="GO" id="GO:0009234">
    <property type="term" value="P:menaquinone biosynthetic process"/>
    <property type="evidence" value="ECO:0007669"/>
    <property type="project" value="UniProtKB-UniRule"/>
</dbReference>
<feature type="transmembrane region" description="Helical" evidence="8">
    <location>
        <begin position="20"/>
        <end position="43"/>
    </location>
</feature>
<organism evidence="10 11">
    <name type="scientific">Candidatus Thermochlorobacter aerophilus</name>
    <dbReference type="NCBI Taxonomy" id="1868324"/>
    <lineage>
        <taxon>Bacteria</taxon>
        <taxon>Pseudomonadati</taxon>
        <taxon>Chlorobiota</taxon>
        <taxon>Chlorobiia</taxon>
        <taxon>Chlorobiales</taxon>
        <taxon>Candidatus Thermochlorobacteriaceae</taxon>
        <taxon>Candidatus Thermochlorobacter</taxon>
    </lineage>
</organism>
<gene>
    <name evidence="8 10" type="primary">menA</name>
    <name evidence="10" type="ORF">D0433_08065</name>
</gene>
<dbReference type="CDD" id="cd13962">
    <property type="entry name" value="PT_UbiA_UBIAD1"/>
    <property type="match status" value="1"/>
</dbReference>
<evidence type="ECO:0000313" key="11">
    <source>
        <dbReference type="Proteomes" id="UP000266389"/>
    </source>
</evidence>
<evidence type="ECO:0000256" key="3">
    <source>
        <dbReference type="ARBA" id="ARBA00022475"/>
    </source>
</evidence>
<feature type="transmembrane region" description="Helical" evidence="8">
    <location>
        <begin position="107"/>
        <end position="126"/>
    </location>
</feature>
<keyword evidence="7 8" id="KW-0472">Membrane</keyword>
<sequence>MNMSTLEATKSVPLRTWWIALRPFSFTASVVPAVMGGVIALWMRSRGMVEFEFSVVNFLLCIVGCVAIHSVTNLVNDYFDHKTGLDNSENFGAKNILVQGVLTPAQVRNAAIVAFVISAAIGAYFIVEAGAKADVLIYLIIFGALSAYFYTAPPLSLKYRGLGDLQVVLSFATFMVFGAYYVQTKSFSWLPILYSIPIGLLVDDILHINNLRDIPADKKANIATLAIWLGERGAKTFHYVLCFGAFVSIGLLIAFAQLTWFSLLTLLALPAAIKFSKEVSSMTQPNVDPMIVARAAQLHAQFGMLMILGFILGTFLHY</sequence>
<evidence type="ECO:0000256" key="6">
    <source>
        <dbReference type="ARBA" id="ARBA00022989"/>
    </source>
</evidence>
<dbReference type="Gene3D" id="1.10.357.140">
    <property type="entry name" value="UbiA prenyltransferase"/>
    <property type="match status" value="1"/>
</dbReference>